<organism evidence="2 3">
    <name type="scientific">Aliarcobacter thereius</name>
    <dbReference type="NCBI Taxonomy" id="544718"/>
    <lineage>
        <taxon>Bacteria</taxon>
        <taxon>Pseudomonadati</taxon>
        <taxon>Campylobacterota</taxon>
        <taxon>Epsilonproteobacteria</taxon>
        <taxon>Campylobacterales</taxon>
        <taxon>Arcobacteraceae</taxon>
        <taxon>Aliarcobacter</taxon>
    </lineage>
</organism>
<reference evidence="3" key="1">
    <citation type="submission" date="2015-05" db="EMBL/GenBank/DDBJ databases">
        <authorList>
            <person name="Rovetto F."/>
            <person name="Cocolin L."/>
            <person name="Illeghems K."/>
            <person name="Van Nieuwerburgh F."/>
            <person name="Houf K."/>
        </authorList>
    </citation>
    <scope>NUCLEOTIDE SEQUENCE [LARGE SCALE GENOMIC DNA]</scope>
    <source>
        <strain evidence="3">DU22</strain>
    </source>
</reference>
<dbReference type="AlphaFoldDB" id="A0A1C0B5W4"/>
<dbReference type="EMBL" id="LCUJ01000005">
    <property type="protein sequence ID" value="OCL98573.1"/>
    <property type="molecule type" value="Genomic_DNA"/>
</dbReference>
<accession>A0A1C0B5W4</accession>
<keyword evidence="1" id="KW-1133">Transmembrane helix</keyword>
<keyword evidence="1" id="KW-0812">Transmembrane</keyword>
<evidence type="ECO:0000256" key="1">
    <source>
        <dbReference type="SAM" id="Phobius"/>
    </source>
</evidence>
<sequence length="408" mass="48347">MYIVENLVFYTCAKLDLTNLKSVEELNSLKSNSFSTTSLENYWFTRFFLKSNSYLKFEIKNFKNIFNQDFELDKYIDSLSLKVHSDGITSLEIYFKIDELKIISFDELLDKFTIIYLNRFFELVHKINIDLEAQKLLSFSSNYMYATLLDREKNKDINIKELNKNSFSFRVHCFLSDINSCQNIKDFYSNENINSKSTIVAFENSNYEATIYNSSVLWYSHILDKEHISSLLDLDSLTLKESVIYKKSTQIYTNQLFHIDIESPTIIESIKLFEMHRVNRYFLQKSRLEELNYSENINSFTSIQREIEDFEVQKDIFEKSEENFLEIHEVIENKEKSDASKVIQYILLFLTLFTIFSMGIDIVEFMEVEFESKTKIIIDVISKVEITIFLISLVLFAFYKASKYIKKS</sequence>
<dbReference type="OrthoDB" id="5365999at2"/>
<keyword evidence="1" id="KW-0472">Membrane</keyword>
<proteinExistence type="predicted"/>
<feature type="transmembrane region" description="Helical" evidence="1">
    <location>
        <begin position="342"/>
        <end position="360"/>
    </location>
</feature>
<dbReference type="RefSeq" id="WP_066184959.1">
    <property type="nucleotide sequence ID" value="NZ_LCUJ01000005.1"/>
</dbReference>
<protein>
    <submittedName>
        <fullName evidence="2">Uncharacterized protein</fullName>
    </submittedName>
</protein>
<gene>
    <name evidence="2" type="ORF">AAX29_01486</name>
</gene>
<name>A0A1C0B5W4_9BACT</name>
<feature type="transmembrane region" description="Helical" evidence="1">
    <location>
        <begin position="380"/>
        <end position="399"/>
    </location>
</feature>
<evidence type="ECO:0000313" key="2">
    <source>
        <dbReference type="EMBL" id="OCL98573.1"/>
    </source>
</evidence>
<evidence type="ECO:0000313" key="3">
    <source>
        <dbReference type="Proteomes" id="UP000093281"/>
    </source>
</evidence>
<comment type="caution">
    <text evidence="2">The sequence shown here is derived from an EMBL/GenBank/DDBJ whole genome shotgun (WGS) entry which is preliminary data.</text>
</comment>
<dbReference type="STRING" id="544718.AAX25_01942"/>
<dbReference type="Proteomes" id="UP000093281">
    <property type="component" value="Unassembled WGS sequence"/>
</dbReference>